<protein>
    <submittedName>
        <fullName evidence="1">Uncharacterized protein</fullName>
    </submittedName>
</protein>
<keyword evidence="2" id="KW-1185">Reference proteome</keyword>
<gene>
    <name evidence="1" type="ORF">HUV48_12925</name>
</gene>
<evidence type="ECO:0000313" key="2">
    <source>
        <dbReference type="Proteomes" id="UP000561438"/>
    </source>
</evidence>
<accession>A0A850H1S0</accession>
<reference evidence="1 2" key="1">
    <citation type="submission" date="2020-06" db="EMBL/GenBank/DDBJ databases">
        <title>Altererythrobacter sp. HHU K3-1.</title>
        <authorList>
            <person name="Zhang D."/>
            <person name="Xue H."/>
        </authorList>
    </citation>
    <scope>NUCLEOTIDE SEQUENCE [LARGE SCALE GENOMIC DNA]</scope>
    <source>
        <strain evidence="1 2">HHU K3-1</strain>
    </source>
</reference>
<comment type="caution">
    <text evidence="1">The sequence shown here is derived from an EMBL/GenBank/DDBJ whole genome shotgun (WGS) entry which is preliminary data.</text>
</comment>
<name>A0A850H1S0_9SPHN</name>
<proteinExistence type="predicted"/>
<sequence>MRFRIDQPLLRTAAAFSGDLHFNLRLLREAVGEAHVFGADLSDEEFTRFQHVDWELLPPGSTDRVVAQLTSRGPINPEKLKVAQERLSVLDRLGHDGFIFGKGRFARYFGARFGDRLVVLENLEYGNALYMFDENWEQLTQLSRTELIKRRDASVHRIPHLPGWQSAVRKAVRSL</sequence>
<dbReference type="AlphaFoldDB" id="A0A850H1S0"/>
<dbReference type="RefSeq" id="WP_176268217.1">
    <property type="nucleotide sequence ID" value="NZ_JABWGV010000006.1"/>
</dbReference>
<dbReference type="Proteomes" id="UP000561438">
    <property type="component" value="Unassembled WGS sequence"/>
</dbReference>
<dbReference type="EMBL" id="JABWGV010000006">
    <property type="protein sequence ID" value="NVD45911.1"/>
    <property type="molecule type" value="Genomic_DNA"/>
</dbReference>
<evidence type="ECO:0000313" key="1">
    <source>
        <dbReference type="EMBL" id="NVD45911.1"/>
    </source>
</evidence>
<organism evidence="1 2">
    <name type="scientific">Qipengyuania atrilutea</name>
    <dbReference type="NCBI Taxonomy" id="2744473"/>
    <lineage>
        <taxon>Bacteria</taxon>
        <taxon>Pseudomonadati</taxon>
        <taxon>Pseudomonadota</taxon>
        <taxon>Alphaproteobacteria</taxon>
        <taxon>Sphingomonadales</taxon>
        <taxon>Erythrobacteraceae</taxon>
        <taxon>Qipengyuania</taxon>
    </lineage>
</organism>